<dbReference type="EMBL" id="MU006713">
    <property type="protein sequence ID" value="KAF2628412.1"/>
    <property type="molecule type" value="Genomic_DNA"/>
</dbReference>
<proteinExistence type="predicted"/>
<sequence>MTLLVARQCRLLGAPHGAVGALRRLQQPAVTVAARSYADEARADAAEAPRAPARVYPNRRLDLTRYKQHQNDRDKRLRKEYFKQYLSEENTQHRNERKKRMKESTYLLTPKYEDSETVSVNSAILIPASVTTAVSVPASLI</sequence>
<accession>A0ACB6S364</accession>
<keyword evidence="2" id="KW-1185">Reference proteome</keyword>
<name>A0ACB6S364_9PLEO</name>
<protein>
    <submittedName>
        <fullName evidence="1">Uncharacterized protein</fullName>
    </submittedName>
</protein>
<comment type="caution">
    <text evidence="1">The sequence shown here is derived from an EMBL/GenBank/DDBJ whole genome shotgun (WGS) entry which is preliminary data.</text>
</comment>
<evidence type="ECO:0000313" key="2">
    <source>
        <dbReference type="Proteomes" id="UP000799754"/>
    </source>
</evidence>
<reference evidence="1" key="1">
    <citation type="journal article" date="2020" name="Stud. Mycol.">
        <title>101 Dothideomycetes genomes: a test case for predicting lifestyles and emergence of pathogens.</title>
        <authorList>
            <person name="Haridas S."/>
            <person name="Albert R."/>
            <person name="Binder M."/>
            <person name="Bloem J."/>
            <person name="Labutti K."/>
            <person name="Salamov A."/>
            <person name="Andreopoulos B."/>
            <person name="Baker S."/>
            <person name="Barry K."/>
            <person name="Bills G."/>
            <person name="Bluhm B."/>
            <person name="Cannon C."/>
            <person name="Castanera R."/>
            <person name="Culley D."/>
            <person name="Daum C."/>
            <person name="Ezra D."/>
            <person name="Gonzalez J."/>
            <person name="Henrissat B."/>
            <person name="Kuo A."/>
            <person name="Liang C."/>
            <person name="Lipzen A."/>
            <person name="Lutzoni F."/>
            <person name="Magnuson J."/>
            <person name="Mondo S."/>
            <person name="Nolan M."/>
            <person name="Ohm R."/>
            <person name="Pangilinan J."/>
            <person name="Park H.-J."/>
            <person name="Ramirez L."/>
            <person name="Alfaro M."/>
            <person name="Sun H."/>
            <person name="Tritt A."/>
            <person name="Yoshinaga Y."/>
            <person name="Zwiers L.-H."/>
            <person name="Turgeon B."/>
            <person name="Goodwin S."/>
            <person name="Spatafora J."/>
            <person name="Crous P."/>
            <person name="Grigoriev I."/>
        </authorList>
    </citation>
    <scope>NUCLEOTIDE SEQUENCE</scope>
    <source>
        <strain evidence="1">CBS 525.71</strain>
    </source>
</reference>
<gene>
    <name evidence="1" type="ORF">BU25DRAFT_35224</name>
</gene>
<organism evidence="1 2">
    <name type="scientific">Macroventuria anomochaeta</name>
    <dbReference type="NCBI Taxonomy" id="301207"/>
    <lineage>
        <taxon>Eukaryota</taxon>
        <taxon>Fungi</taxon>
        <taxon>Dikarya</taxon>
        <taxon>Ascomycota</taxon>
        <taxon>Pezizomycotina</taxon>
        <taxon>Dothideomycetes</taxon>
        <taxon>Pleosporomycetidae</taxon>
        <taxon>Pleosporales</taxon>
        <taxon>Pleosporineae</taxon>
        <taxon>Didymellaceae</taxon>
        <taxon>Macroventuria</taxon>
    </lineage>
</organism>
<evidence type="ECO:0000313" key="1">
    <source>
        <dbReference type="EMBL" id="KAF2628412.1"/>
    </source>
</evidence>
<dbReference type="Proteomes" id="UP000799754">
    <property type="component" value="Unassembled WGS sequence"/>
</dbReference>